<dbReference type="Proteomes" id="UP000287908">
    <property type="component" value="Unassembled WGS sequence"/>
</dbReference>
<dbReference type="EMBL" id="PIQF01000004">
    <property type="protein sequence ID" value="RUO73735.1"/>
    <property type="molecule type" value="Genomic_DNA"/>
</dbReference>
<evidence type="ECO:0000313" key="2">
    <source>
        <dbReference type="Proteomes" id="UP000287908"/>
    </source>
</evidence>
<name>A0A432Z7B7_9GAMM</name>
<evidence type="ECO:0000313" key="1">
    <source>
        <dbReference type="EMBL" id="RUO73735.1"/>
    </source>
</evidence>
<comment type="caution">
    <text evidence="1">The sequence shown here is derived from an EMBL/GenBank/DDBJ whole genome shotgun (WGS) entry which is preliminary data.</text>
</comment>
<dbReference type="InterPro" id="IPR020979">
    <property type="entry name" value="Uncharacterised_A0KLC6"/>
</dbReference>
<reference evidence="1 2" key="1">
    <citation type="journal article" date="2011" name="Front. Microbiol.">
        <title>Genomic signatures of strain selection and enhancement in Bacillus atrophaeus var. globigii, a historical biowarfare simulant.</title>
        <authorList>
            <person name="Gibbons H.S."/>
            <person name="Broomall S.M."/>
            <person name="McNew L.A."/>
            <person name="Daligault H."/>
            <person name="Chapman C."/>
            <person name="Bruce D."/>
            <person name="Karavis M."/>
            <person name="Krepps M."/>
            <person name="McGregor P.A."/>
            <person name="Hong C."/>
            <person name="Park K.H."/>
            <person name="Akmal A."/>
            <person name="Feldman A."/>
            <person name="Lin J.S."/>
            <person name="Chang W.E."/>
            <person name="Higgs B.W."/>
            <person name="Demirev P."/>
            <person name="Lindquist J."/>
            <person name="Liem A."/>
            <person name="Fochler E."/>
            <person name="Read T.D."/>
            <person name="Tapia R."/>
            <person name="Johnson S."/>
            <person name="Bishop-Lilly K.A."/>
            <person name="Detter C."/>
            <person name="Han C."/>
            <person name="Sozhamannan S."/>
            <person name="Rosenzweig C.N."/>
            <person name="Skowronski E.W."/>
        </authorList>
    </citation>
    <scope>NUCLEOTIDE SEQUENCE [LARGE SCALE GENOMIC DNA]</scope>
    <source>
        <strain evidence="1 2">CL-SP19</strain>
    </source>
</reference>
<organism evidence="1 2">
    <name type="scientific">Idiomarina seosinensis</name>
    <dbReference type="NCBI Taxonomy" id="281739"/>
    <lineage>
        <taxon>Bacteria</taxon>
        <taxon>Pseudomonadati</taxon>
        <taxon>Pseudomonadota</taxon>
        <taxon>Gammaproteobacteria</taxon>
        <taxon>Alteromonadales</taxon>
        <taxon>Idiomarinaceae</taxon>
        <taxon>Idiomarina</taxon>
    </lineage>
</organism>
<keyword evidence="2" id="KW-1185">Reference proteome</keyword>
<dbReference type="RefSeq" id="WP_126785536.1">
    <property type="nucleotide sequence ID" value="NZ_PIQF01000004.1"/>
</dbReference>
<proteinExistence type="predicted"/>
<accession>A0A432Z7B7</accession>
<dbReference type="AlphaFoldDB" id="A0A432Z7B7"/>
<dbReference type="OrthoDB" id="5917039at2"/>
<sequence length="113" mass="12887">MIVETDGYIELVQYLTGQLPLFSQNTGSATTANYTLRELVEEKLGENMMAVFEQNELDQETRLNIVREADAIMYDLEEVLSSVLDNHPTAEQEEFVTEFVGLVKNLLDQQLNQ</sequence>
<protein>
    <submittedName>
        <fullName evidence="1">DUF3802 domain-containing protein</fullName>
    </submittedName>
</protein>
<dbReference type="Pfam" id="PF12290">
    <property type="entry name" value="DUF3802"/>
    <property type="match status" value="1"/>
</dbReference>
<gene>
    <name evidence="1" type="ORF">CWI81_11980</name>
</gene>